<evidence type="ECO:0000313" key="1">
    <source>
        <dbReference type="EMBL" id="GAF96032.1"/>
    </source>
</evidence>
<organism evidence="1">
    <name type="scientific">marine sediment metagenome</name>
    <dbReference type="NCBI Taxonomy" id="412755"/>
    <lineage>
        <taxon>unclassified sequences</taxon>
        <taxon>metagenomes</taxon>
        <taxon>ecological metagenomes</taxon>
    </lineage>
</organism>
<protein>
    <submittedName>
        <fullName evidence="1">Uncharacterized protein</fullName>
    </submittedName>
</protein>
<dbReference type="AlphaFoldDB" id="X0U6P9"/>
<sequence length="278" mass="29923">NSTTLVDYSDAEAIFSTRAVLPTNVVSYIIRVKRLSDNVETDVLIPTTQNGMISDESLVSAGGSLIDWHSNGNNTIITKWYDQKGNGHDLSQAVVGSSIIFISSATNTIQLFNGFPALPTTSGSIRYLSKGSSIAALDYLNDFTVLTAANLKDITFDQNAGFLWTTSTASGDRLDNHFEGVNNLALGTDHSKTVSGASITKLSYTQLIQNTDANLHILVSDTGVMNGFHNDITDSQGVTPQSYQNSNFATYSPFGNKVLGGNKYEHIIFATSKMGDLD</sequence>
<name>X0U6P9_9ZZZZ</name>
<feature type="non-terminal residue" evidence="1">
    <location>
        <position position="1"/>
    </location>
</feature>
<dbReference type="Gene3D" id="2.60.120.200">
    <property type="match status" value="1"/>
</dbReference>
<comment type="caution">
    <text evidence="1">The sequence shown here is derived from an EMBL/GenBank/DDBJ whole genome shotgun (WGS) entry which is preliminary data.</text>
</comment>
<reference evidence="1" key="1">
    <citation type="journal article" date="2014" name="Front. Microbiol.">
        <title>High frequency of phylogenetically diverse reductive dehalogenase-homologous genes in deep subseafloor sedimentary metagenomes.</title>
        <authorList>
            <person name="Kawai M."/>
            <person name="Futagami T."/>
            <person name="Toyoda A."/>
            <person name="Takaki Y."/>
            <person name="Nishi S."/>
            <person name="Hori S."/>
            <person name="Arai W."/>
            <person name="Tsubouchi T."/>
            <person name="Morono Y."/>
            <person name="Uchiyama I."/>
            <person name="Ito T."/>
            <person name="Fujiyama A."/>
            <person name="Inagaki F."/>
            <person name="Takami H."/>
        </authorList>
    </citation>
    <scope>NUCLEOTIDE SEQUENCE</scope>
    <source>
        <strain evidence="1">Expedition CK06-06</strain>
    </source>
</reference>
<accession>X0U6P9</accession>
<feature type="non-terminal residue" evidence="1">
    <location>
        <position position="278"/>
    </location>
</feature>
<proteinExistence type="predicted"/>
<gene>
    <name evidence="1" type="ORF">S01H1_28270</name>
</gene>
<dbReference type="EMBL" id="BARS01017267">
    <property type="protein sequence ID" value="GAF96032.1"/>
    <property type="molecule type" value="Genomic_DNA"/>
</dbReference>